<feature type="compositionally biased region" description="Polar residues" evidence="1">
    <location>
        <begin position="182"/>
        <end position="196"/>
    </location>
</feature>
<feature type="region of interest" description="Disordered" evidence="1">
    <location>
        <begin position="163"/>
        <end position="200"/>
    </location>
</feature>
<feature type="signal peptide" evidence="2">
    <location>
        <begin position="1"/>
        <end position="15"/>
    </location>
</feature>
<dbReference type="AlphaFoldDB" id="A0AAN6WYS3"/>
<dbReference type="EMBL" id="MU864364">
    <property type="protein sequence ID" value="KAK4190679.1"/>
    <property type="molecule type" value="Genomic_DNA"/>
</dbReference>
<evidence type="ECO:0000256" key="1">
    <source>
        <dbReference type="SAM" id="MobiDB-lite"/>
    </source>
</evidence>
<dbReference type="Proteomes" id="UP001302126">
    <property type="component" value="Unassembled WGS sequence"/>
</dbReference>
<organism evidence="3 4">
    <name type="scientific">Podospora australis</name>
    <dbReference type="NCBI Taxonomy" id="1536484"/>
    <lineage>
        <taxon>Eukaryota</taxon>
        <taxon>Fungi</taxon>
        <taxon>Dikarya</taxon>
        <taxon>Ascomycota</taxon>
        <taxon>Pezizomycotina</taxon>
        <taxon>Sordariomycetes</taxon>
        <taxon>Sordariomycetidae</taxon>
        <taxon>Sordariales</taxon>
        <taxon>Podosporaceae</taxon>
        <taxon>Podospora</taxon>
    </lineage>
</organism>
<feature type="chain" id="PRO_5042840571" evidence="2">
    <location>
        <begin position="16"/>
        <end position="398"/>
    </location>
</feature>
<sequence>MKLPTFLALTPLASAELLGQWEVYNVFRDCSHNGFSCRYWFSLTEKMNNLDGTQYFRYADCWWDVISPNPAVTPANQTNFDSKDCNGVHNEKFSINGGWSNDGFFTIVPTDLNLGAYAFFSFTDQGLANGKVVDDIIVEPAFRVGTFGPNDYLDIIHTKISIDGEKGTGQDTKTPETKGVRQRSNSKMQGRRSSCPPSRGVWISTDCPPGRYTVKNQDANGKKGGREPKINRAVAGQSAAAIAEVKVDRREERQSQPYPLTPPLSLAQFVEAKEITDKKWKVAGLWRYIDITKNETQFGFSVLDNGNINTATGVVEVVYPCRFSRPGTDLRASHYGQSCAPWSEFTVGWGYKADTEGVVMTVCFPRNGTAAFFGWDGIAGTTEFSDSKFEAVYDTGCT</sequence>
<evidence type="ECO:0000313" key="4">
    <source>
        <dbReference type="Proteomes" id="UP001302126"/>
    </source>
</evidence>
<feature type="compositionally biased region" description="Basic and acidic residues" evidence="1">
    <location>
        <begin position="163"/>
        <end position="179"/>
    </location>
</feature>
<accession>A0AAN6WYS3</accession>
<gene>
    <name evidence="3" type="ORF">QBC35DRAFT_63066</name>
</gene>
<protein>
    <submittedName>
        <fullName evidence="3">Uncharacterized protein</fullName>
    </submittedName>
</protein>
<proteinExistence type="predicted"/>
<evidence type="ECO:0000256" key="2">
    <source>
        <dbReference type="SAM" id="SignalP"/>
    </source>
</evidence>
<keyword evidence="4" id="KW-1185">Reference proteome</keyword>
<keyword evidence="2" id="KW-0732">Signal</keyword>
<comment type="caution">
    <text evidence="3">The sequence shown here is derived from an EMBL/GenBank/DDBJ whole genome shotgun (WGS) entry which is preliminary data.</text>
</comment>
<evidence type="ECO:0000313" key="3">
    <source>
        <dbReference type="EMBL" id="KAK4190679.1"/>
    </source>
</evidence>
<reference evidence="3" key="2">
    <citation type="submission" date="2023-05" db="EMBL/GenBank/DDBJ databases">
        <authorList>
            <consortium name="Lawrence Berkeley National Laboratory"/>
            <person name="Steindorff A."/>
            <person name="Hensen N."/>
            <person name="Bonometti L."/>
            <person name="Westerberg I."/>
            <person name="Brannstrom I.O."/>
            <person name="Guillou S."/>
            <person name="Cros-Aarteil S."/>
            <person name="Calhoun S."/>
            <person name="Haridas S."/>
            <person name="Kuo A."/>
            <person name="Mondo S."/>
            <person name="Pangilinan J."/>
            <person name="Riley R."/>
            <person name="Labutti K."/>
            <person name="Andreopoulos B."/>
            <person name="Lipzen A."/>
            <person name="Chen C."/>
            <person name="Yanf M."/>
            <person name="Daum C."/>
            <person name="Ng V."/>
            <person name="Clum A."/>
            <person name="Ohm R."/>
            <person name="Martin F."/>
            <person name="Silar P."/>
            <person name="Natvig D."/>
            <person name="Lalanne C."/>
            <person name="Gautier V."/>
            <person name="Ament-Velasquez S.L."/>
            <person name="Kruys A."/>
            <person name="Hutchinson M.I."/>
            <person name="Powell A.J."/>
            <person name="Barry K."/>
            <person name="Miller A.N."/>
            <person name="Grigoriev I.V."/>
            <person name="Debuchy R."/>
            <person name="Gladieux P."/>
            <person name="Thoren M.H."/>
            <person name="Johannesson H."/>
        </authorList>
    </citation>
    <scope>NUCLEOTIDE SEQUENCE</scope>
    <source>
        <strain evidence="3">PSN309</strain>
    </source>
</reference>
<reference evidence="3" key="1">
    <citation type="journal article" date="2023" name="Mol. Phylogenet. Evol.">
        <title>Genome-scale phylogeny and comparative genomics of the fungal order Sordariales.</title>
        <authorList>
            <person name="Hensen N."/>
            <person name="Bonometti L."/>
            <person name="Westerberg I."/>
            <person name="Brannstrom I.O."/>
            <person name="Guillou S."/>
            <person name="Cros-Aarteil S."/>
            <person name="Calhoun S."/>
            <person name="Haridas S."/>
            <person name="Kuo A."/>
            <person name="Mondo S."/>
            <person name="Pangilinan J."/>
            <person name="Riley R."/>
            <person name="LaButti K."/>
            <person name="Andreopoulos B."/>
            <person name="Lipzen A."/>
            <person name="Chen C."/>
            <person name="Yan M."/>
            <person name="Daum C."/>
            <person name="Ng V."/>
            <person name="Clum A."/>
            <person name="Steindorff A."/>
            <person name="Ohm R.A."/>
            <person name="Martin F."/>
            <person name="Silar P."/>
            <person name="Natvig D.O."/>
            <person name="Lalanne C."/>
            <person name="Gautier V."/>
            <person name="Ament-Velasquez S.L."/>
            <person name="Kruys A."/>
            <person name="Hutchinson M.I."/>
            <person name="Powell A.J."/>
            <person name="Barry K."/>
            <person name="Miller A.N."/>
            <person name="Grigoriev I.V."/>
            <person name="Debuchy R."/>
            <person name="Gladieux P."/>
            <person name="Hiltunen Thoren M."/>
            <person name="Johannesson H."/>
        </authorList>
    </citation>
    <scope>NUCLEOTIDE SEQUENCE</scope>
    <source>
        <strain evidence="3">PSN309</strain>
    </source>
</reference>
<name>A0AAN6WYS3_9PEZI</name>